<protein>
    <submittedName>
        <fullName evidence="1">Uncharacterized protein</fullName>
    </submittedName>
</protein>
<organism evidence="1 2">
    <name type="scientific">Lasiosphaeris hirsuta</name>
    <dbReference type="NCBI Taxonomy" id="260670"/>
    <lineage>
        <taxon>Eukaryota</taxon>
        <taxon>Fungi</taxon>
        <taxon>Dikarya</taxon>
        <taxon>Ascomycota</taxon>
        <taxon>Pezizomycotina</taxon>
        <taxon>Sordariomycetes</taxon>
        <taxon>Sordariomycetidae</taxon>
        <taxon>Sordariales</taxon>
        <taxon>Lasiosphaeriaceae</taxon>
        <taxon>Lasiosphaeris</taxon>
    </lineage>
</organism>
<evidence type="ECO:0000313" key="1">
    <source>
        <dbReference type="EMBL" id="KAK0702713.1"/>
    </source>
</evidence>
<dbReference type="Proteomes" id="UP001172102">
    <property type="component" value="Unassembled WGS sequence"/>
</dbReference>
<evidence type="ECO:0000313" key="2">
    <source>
        <dbReference type="Proteomes" id="UP001172102"/>
    </source>
</evidence>
<comment type="caution">
    <text evidence="1">The sequence shown here is derived from an EMBL/GenBank/DDBJ whole genome shotgun (WGS) entry which is preliminary data.</text>
</comment>
<proteinExistence type="predicted"/>
<gene>
    <name evidence="1" type="ORF">B0H67DRAFT_558328</name>
</gene>
<name>A0AA39ZSC1_9PEZI</name>
<dbReference type="EMBL" id="JAUKUA010000008">
    <property type="protein sequence ID" value="KAK0702713.1"/>
    <property type="molecule type" value="Genomic_DNA"/>
</dbReference>
<dbReference type="AlphaFoldDB" id="A0AA39ZSC1"/>
<accession>A0AA39ZSC1</accession>
<reference evidence="1" key="1">
    <citation type="submission" date="2023-06" db="EMBL/GenBank/DDBJ databases">
        <title>Genome-scale phylogeny and comparative genomics of the fungal order Sordariales.</title>
        <authorList>
            <consortium name="Lawrence Berkeley National Laboratory"/>
            <person name="Hensen N."/>
            <person name="Bonometti L."/>
            <person name="Westerberg I."/>
            <person name="Brannstrom I.O."/>
            <person name="Guillou S."/>
            <person name="Cros-Aarteil S."/>
            <person name="Calhoun S."/>
            <person name="Haridas S."/>
            <person name="Kuo A."/>
            <person name="Mondo S."/>
            <person name="Pangilinan J."/>
            <person name="Riley R."/>
            <person name="Labutti K."/>
            <person name="Andreopoulos B."/>
            <person name="Lipzen A."/>
            <person name="Chen C."/>
            <person name="Yanf M."/>
            <person name="Daum C."/>
            <person name="Ng V."/>
            <person name="Clum A."/>
            <person name="Steindorff A."/>
            <person name="Ohm R."/>
            <person name="Martin F."/>
            <person name="Silar P."/>
            <person name="Natvig D."/>
            <person name="Lalanne C."/>
            <person name="Gautier V."/>
            <person name="Ament-Velasquez S.L."/>
            <person name="Kruys A."/>
            <person name="Hutchinson M.I."/>
            <person name="Powell A.J."/>
            <person name="Barry K."/>
            <person name="Miller A.N."/>
            <person name="Grigoriev I.V."/>
            <person name="Debuchy R."/>
            <person name="Gladieux P."/>
            <person name="Thoren M.H."/>
            <person name="Johannesson H."/>
        </authorList>
    </citation>
    <scope>NUCLEOTIDE SEQUENCE</scope>
    <source>
        <strain evidence="1">SMH4607-1</strain>
    </source>
</reference>
<sequence length="285" mass="33045">MSIPPFLSHESSIGPSSGEDFYNPKLRQFPEPARLCWMKFLGAGEDGFVIQAKADTSLFAVKFFYHSKPPPTRPFPCHSLPRPGRYWALERECRTASLLAIIQTTSRRRVESGRPVVHINPEPKTDSDAIANLKIFSSESFGNENTHSDRREPFTLNVHINQCFGWLELPRQAVLHLLNLQRPKDYVLVPQLQRAYGLDDSERCFAVVYEYVPEGDLDPEIVQRHLDFFYLAGFALMPFREENWRGNVLVDHSDLIPPQSLLWWKPHYGRMEIGWYVEELRKWSA</sequence>
<keyword evidence="2" id="KW-1185">Reference proteome</keyword>